<dbReference type="Gene3D" id="1.20.1250.20">
    <property type="entry name" value="MFS general substrate transporter like domains"/>
    <property type="match status" value="2"/>
</dbReference>
<gene>
    <name evidence="6" type="ORF">SCARR_05078</name>
</gene>
<feature type="transmembrane region" description="Helical" evidence="5">
    <location>
        <begin position="370"/>
        <end position="392"/>
    </location>
</feature>
<keyword evidence="1 5" id="KW-0812">Transmembrane</keyword>
<organism evidence="6 7">
    <name type="scientific">Pontiella sulfatireligans</name>
    <dbReference type="NCBI Taxonomy" id="2750658"/>
    <lineage>
        <taxon>Bacteria</taxon>
        <taxon>Pseudomonadati</taxon>
        <taxon>Kiritimatiellota</taxon>
        <taxon>Kiritimatiellia</taxon>
        <taxon>Kiritimatiellales</taxon>
        <taxon>Pontiellaceae</taxon>
        <taxon>Pontiella</taxon>
    </lineage>
</organism>
<keyword evidence="3 5" id="KW-0472">Membrane</keyword>
<feature type="transmembrane region" description="Helical" evidence="5">
    <location>
        <begin position="48"/>
        <end position="69"/>
    </location>
</feature>
<feature type="transmembrane region" description="Helical" evidence="5">
    <location>
        <begin position="264"/>
        <end position="284"/>
    </location>
</feature>
<evidence type="ECO:0000256" key="3">
    <source>
        <dbReference type="ARBA" id="ARBA00023136"/>
    </source>
</evidence>
<dbReference type="AlphaFoldDB" id="A0A6C2US71"/>
<keyword evidence="2 5" id="KW-1133">Transmembrane helix</keyword>
<feature type="transmembrane region" description="Helical" evidence="5">
    <location>
        <begin position="333"/>
        <end position="358"/>
    </location>
</feature>
<reference evidence="6 7" key="1">
    <citation type="submission" date="2019-04" db="EMBL/GenBank/DDBJ databases">
        <authorList>
            <person name="Van Vliet M D."/>
        </authorList>
    </citation>
    <scope>NUCLEOTIDE SEQUENCE [LARGE SCALE GENOMIC DNA]</scope>
    <source>
        <strain evidence="6 7">F21</strain>
    </source>
</reference>
<dbReference type="PANTHER" id="PTHR23526:SF2">
    <property type="entry name" value="MAJOR FACILITATOR SUPERFAMILY (MFS) PROFILE DOMAIN-CONTAINING PROTEIN"/>
    <property type="match status" value="1"/>
</dbReference>
<feature type="transmembrane region" description="Helical" evidence="5">
    <location>
        <begin position="296"/>
        <end position="313"/>
    </location>
</feature>
<proteinExistence type="predicted"/>
<dbReference type="GO" id="GO:0022857">
    <property type="term" value="F:transmembrane transporter activity"/>
    <property type="evidence" value="ECO:0007669"/>
    <property type="project" value="InterPro"/>
</dbReference>
<protein>
    <recommendedName>
        <fullName evidence="8">Major facilitator superfamily (MFS) profile domain-containing protein</fullName>
    </recommendedName>
</protein>
<dbReference type="PANTHER" id="PTHR23526">
    <property type="entry name" value="INTEGRAL MEMBRANE TRANSPORT PROTEIN-RELATED"/>
    <property type="match status" value="1"/>
</dbReference>
<dbReference type="InterPro" id="IPR052528">
    <property type="entry name" value="Sugar_transport-like"/>
</dbReference>
<dbReference type="Proteomes" id="UP000346198">
    <property type="component" value="Unassembled WGS sequence"/>
</dbReference>
<feature type="transmembrane region" description="Helical" evidence="5">
    <location>
        <begin position="231"/>
        <end position="252"/>
    </location>
</feature>
<sequence length="520" mass="56843">MPETKSIPQQEISKSLRNSSLAGAIGVFFFMIVQNGPIPLMLEKLGAGGIAIGLTATLFQLGMLIQIPAAFFTERLASRKIFWASTTITARAAIAVPGIYLLLFPDRQSPMIWLTLTAIGVFSFLAQTSGPVWFSWMADLIPDKVRAGFWAKRQGLSMIASVVSVALTGWFLDMFPDDSMAGFGWLLIFASFMGIMDIVVHWFVMEPPPSPANRTLSPTKRILQPLKNRDFLFFTLSMCIWFFGLGLFGPFLNVYLKTTFGITYTHLSAIQLAGMVSSVVSSFIGGRLIDRVGLRTYGLAMVVAIPLFSGVWFFLNGRATGLLPILGTVPQPVMMLCISSLLAGGVYAAVGMLQLNLLSTLAPAQGRTMAMAVHWSLVGILSSAGPITGGWIKNFFTAHPLNITLYGGTAFSYFHVILLLHALLIWLVMLPLLMKVQKKDGEWPLEKALADIFVFTPLRSVRNAYNFNLAASTVAVNTVKKTGTIAIRAVKETVEAASRAGKESVEKVKKKQEEKRPKNG</sequence>
<keyword evidence="7" id="KW-1185">Reference proteome</keyword>
<dbReference type="SUPFAM" id="SSF103473">
    <property type="entry name" value="MFS general substrate transporter"/>
    <property type="match status" value="1"/>
</dbReference>
<evidence type="ECO:0000256" key="4">
    <source>
        <dbReference type="SAM" id="MobiDB-lite"/>
    </source>
</evidence>
<feature type="transmembrane region" description="Helical" evidence="5">
    <location>
        <begin position="21"/>
        <end position="42"/>
    </location>
</feature>
<dbReference type="InterPro" id="IPR011701">
    <property type="entry name" value="MFS"/>
</dbReference>
<feature type="transmembrane region" description="Helical" evidence="5">
    <location>
        <begin position="412"/>
        <end position="433"/>
    </location>
</feature>
<feature type="transmembrane region" description="Helical" evidence="5">
    <location>
        <begin position="111"/>
        <end position="134"/>
    </location>
</feature>
<evidence type="ECO:0000313" key="6">
    <source>
        <dbReference type="EMBL" id="VGO22979.1"/>
    </source>
</evidence>
<feature type="transmembrane region" description="Helical" evidence="5">
    <location>
        <begin position="155"/>
        <end position="172"/>
    </location>
</feature>
<dbReference type="RefSeq" id="WP_136064969.1">
    <property type="nucleotide sequence ID" value="NZ_CAAHFH010000003.1"/>
</dbReference>
<feature type="transmembrane region" description="Helical" evidence="5">
    <location>
        <begin position="184"/>
        <end position="204"/>
    </location>
</feature>
<dbReference type="EMBL" id="CAAHFH010000003">
    <property type="protein sequence ID" value="VGO22979.1"/>
    <property type="molecule type" value="Genomic_DNA"/>
</dbReference>
<evidence type="ECO:0000256" key="5">
    <source>
        <dbReference type="SAM" id="Phobius"/>
    </source>
</evidence>
<evidence type="ECO:0000313" key="7">
    <source>
        <dbReference type="Proteomes" id="UP000346198"/>
    </source>
</evidence>
<evidence type="ECO:0000256" key="1">
    <source>
        <dbReference type="ARBA" id="ARBA00022692"/>
    </source>
</evidence>
<evidence type="ECO:0000256" key="2">
    <source>
        <dbReference type="ARBA" id="ARBA00022989"/>
    </source>
</evidence>
<dbReference type="Pfam" id="PF07690">
    <property type="entry name" value="MFS_1"/>
    <property type="match status" value="1"/>
</dbReference>
<name>A0A6C2US71_9BACT</name>
<feature type="transmembrane region" description="Helical" evidence="5">
    <location>
        <begin position="81"/>
        <end position="105"/>
    </location>
</feature>
<evidence type="ECO:0008006" key="8">
    <source>
        <dbReference type="Google" id="ProtNLM"/>
    </source>
</evidence>
<feature type="region of interest" description="Disordered" evidence="4">
    <location>
        <begin position="498"/>
        <end position="520"/>
    </location>
</feature>
<dbReference type="InterPro" id="IPR036259">
    <property type="entry name" value="MFS_trans_sf"/>
</dbReference>
<accession>A0A6C2US71</accession>